<feature type="compositionally biased region" description="Basic and acidic residues" evidence="1">
    <location>
        <begin position="45"/>
        <end position="56"/>
    </location>
</feature>
<sequence length="56" mass="6505">MTELLSNRREICLRRGQPSVQELREQPSIQETIKQPNNEQTPNNKKAELKSRVNSS</sequence>
<evidence type="ECO:0000313" key="3">
    <source>
        <dbReference type="Proteomes" id="UP001153678"/>
    </source>
</evidence>
<keyword evidence="3" id="KW-1185">Reference proteome</keyword>
<evidence type="ECO:0000313" key="2">
    <source>
        <dbReference type="EMBL" id="CAI2163700.1"/>
    </source>
</evidence>
<feature type="compositionally biased region" description="Polar residues" evidence="1">
    <location>
        <begin position="27"/>
        <end position="44"/>
    </location>
</feature>
<gene>
    <name evidence="2" type="ORF">FWILDA_LOCUS1199</name>
</gene>
<accession>A0A9W4SBH2</accession>
<dbReference type="Proteomes" id="UP001153678">
    <property type="component" value="Unassembled WGS sequence"/>
</dbReference>
<name>A0A9W4SBH2_9GLOM</name>
<dbReference type="AlphaFoldDB" id="A0A9W4SBH2"/>
<feature type="compositionally biased region" description="Basic and acidic residues" evidence="1">
    <location>
        <begin position="1"/>
        <end position="13"/>
    </location>
</feature>
<dbReference type="EMBL" id="CAMKVN010000106">
    <property type="protein sequence ID" value="CAI2163700.1"/>
    <property type="molecule type" value="Genomic_DNA"/>
</dbReference>
<feature type="region of interest" description="Disordered" evidence="1">
    <location>
        <begin position="1"/>
        <end position="56"/>
    </location>
</feature>
<reference evidence="2" key="1">
    <citation type="submission" date="2022-08" db="EMBL/GenBank/DDBJ databases">
        <authorList>
            <person name="Kallberg Y."/>
            <person name="Tangrot J."/>
            <person name="Rosling A."/>
        </authorList>
    </citation>
    <scope>NUCLEOTIDE SEQUENCE</scope>
    <source>
        <strain evidence="2">Wild A</strain>
    </source>
</reference>
<proteinExistence type="predicted"/>
<evidence type="ECO:0000256" key="1">
    <source>
        <dbReference type="SAM" id="MobiDB-lite"/>
    </source>
</evidence>
<comment type="caution">
    <text evidence="2">The sequence shown here is derived from an EMBL/GenBank/DDBJ whole genome shotgun (WGS) entry which is preliminary data.</text>
</comment>
<protein>
    <submittedName>
        <fullName evidence="2">2596_t:CDS:1</fullName>
    </submittedName>
</protein>
<organism evidence="2 3">
    <name type="scientific">Funneliformis geosporum</name>
    <dbReference type="NCBI Taxonomy" id="1117311"/>
    <lineage>
        <taxon>Eukaryota</taxon>
        <taxon>Fungi</taxon>
        <taxon>Fungi incertae sedis</taxon>
        <taxon>Mucoromycota</taxon>
        <taxon>Glomeromycotina</taxon>
        <taxon>Glomeromycetes</taxon>
        <taxon>Glomerales</taxon>
        <taxon>Glomeraceae</taxon>
        <taxon>Funneliformis</taxon>
    </lineage>
</organism>